<sequence length="135" mass="16231">MSKELSNREQKFRDEYMDILHQAIRKDHPPGKYFLLDKDDLRKLTELFTRVYQEGEYIDMNDIKEFLTKEHKELIHKKIVKTIEDMDFTSIIEDFIKDELDYVKCNANVDAFLENQIIEIIHQHLVKSGLLKENN</sequence>
<name>A0A8S5TTD6_9CAUD</name>
<protein>
    <submittedName>
        <fullName evidence="1">Uncharacterized protein</fullName>
    </submittedName>
</protein>
<organism evidence="1">
    <name type="scientific">Siphoviridae sp. ct5jB2</name>
    <dbReference type="NCBI Taxonomy" id="2825337"/>
    <lineage>
        <taxon>Viruses</taxon>
        <taxon>Duplodnaviria</taxon>
        <taxon>Heunggongvirae</taxon>
        <taxon>Uroviricota</taxon>
        <taxon>Caudoviricetes</taxon>
    </lineage>
</organism>
<reference evidence="1" key="1">
    <citation type="journal article" date="2021" name="Proc. Natl. Acad. Sci. U.S.A.">
        <title>A Catalog of Tens of Thousands of Viruses from Human Metagenomes Reveals Hidden Associations with Chronic Diseases.</title>
        <authorList>
            <person name="Tisza M.J."/>
            <person name="Buck C.B."/>
        </authorList>
    </citation>
    <scope>NUCLEOTIDE SEQUENCE</scope>
    <source>
        <strain evidence="1">Ct5jB2</strain>
    </source>
</reference>
<dbReference type="EMBL" id="BK015927">
    <property type="protein sequence ID" value="DAF85476.1"/>
    <property type="molecule type" value="Genomic_DNA"/>
</dbReference>
<accession>A0A8S5TTD6</accession>
<proteinExistence type="predicted"/>
<evidence type="ECO:0000313" key="1">
    <source>
        <dbReference type="EMBL" id="DAF85476.1"/>
    </source>
</evidence>